<evidence type="ECO:0000256" key="1">
    <source>
        <dbReference type="SAM" id="MobiDB-lite"/>
    </source>
</evidence>
<protein>
    <submittedName>
        <fullName evidence="2">Alcohol dehydrogenase catalytic domain-containing protein</fullName>
    </submittedName>
</protein>
<dbReference type="SUPFAM" id="SSF50129">
    <property type="entry name" value="GroES-like"/>
    <property type="match status" value="1"/>
</dbReference>
<gene>
    <name evidence="2" type="ORF">R6Y96_07255</name>
</gene>
<dbReference type="AlphaFoldDB" id="A0AAX4FT54"/>
<evidence type="ECO:0000313" key="3">
    <source>
        <dbReference type="Proteomes" id="UP001305652"/>
    </source>
</evidence>
<sequence length="105" mass="11705">MDRKRIDPPAARETPSSNRWRSPRARPISTLSGRGGEGERHDLILGHEALGVGDEVRDFKPGDRVIVPAFTPDWETEAAQRGYPSQTGSRSEDGGFRRVFPHKPD</sequence>
<dbReference type="InterPro" id="IPR011032">
    <property type="entry name" value="GroES-like_sf"/>
</dbReference>
<proteinExistence type="predicted"/>
<feature type="region of interest" description="Disordered" evidence="1">
    <location>
        <begin position="1"/>
        <end position="40"/>
    </location>
</feature>
<dbReference type="KEGG" id="mrc:R6Y96_07255"/>
<feature type="compositionally biased region" description="Basic and acidic residues" evidence="1">
    <location>
        <begin position="90"/>
        <end position="105"/>
    </location>
</feature>
<keyword evidence="3" id="KW-1185">Reference proteome</keyword>
<reference evidence="2 3" key="1">
    <citation type="submission" date="2023-10" db="EMBL/GenBank/DDBJ databases">
        <title>The complete genome sequence of Methanoculleus receptaculi DSM 18860.</title>
        <authorList>
            <person name="Lai S.-J."/>
            <person name="You Y.-T."/>
            <person name="Chen S.-C."/>
        </authorList>
    </citation>
    <scope>NUCLEOTIDE SEQUENCE [LARGE SCALE GENOMIC DNA]</scope>
    <source>
        <strain evidence="2 3">DSM 18860</strain>
    </source>
</reference>
<organism evidence="2 3">
    <name type="scientific">Methanoculleus receptaculi</name>
    <dbReference type="NCBI Taxonomy" id="394967"/>
    <lineage>
        <taxon>Archaea</taxon>
        <taxon>Methanobacteriati</taxon>
        <taxon>Methanobacteriota</taxon>
        <taxon>Stenosarchaea group</taxon>
        <taxon>Methanomicrobia</taxon>
        <taxon>Methanomicrobiales</taxon>
        <taxon>Methanomicrobiaceae</taxon>
        <taxon>Methanoculleus</taxon>
    </lineage>
</organism>
<dbReference type="Gene3D" id="3.90.180.10">
    <property type="entry name" value="Medium-chain alcohol dehydrogenases, catalytic domain"/>
    <property type="match status" value="1"/>
</dbReference>
<name>A0AAX4FT54_9EURY</name>
<feature type="region of interest" description="Disordered" evidence="1">
    <location>
        <begin position="76"/>
        <end position="105"/>
    </location>
</feature>
<dbReference type="GeneID" id="85732942"/>
<dbReference type="RefSeq" id="WP_318620589.1">
    <property type="nucleotide sequence ID" value="NZ_CP137642.1"/>
</dbReference>
<accession>A0AAX4FT54</accession>
<dbReference type="EMBL" id="CP137642">
    <property type="protein sequence ID" value="WOX57097.1"/>
    <property type="molecule type" value="Genomic_DNA"/>
</dbReference>
<dbReference type="Proteomes" id="UP001305652">
    <property type="component" value="Chromosome"/>
</dbReference>
<evidence type="ECO:0000313" key="2">
    <source>
        <dbReference type="EMBL" id="WOX57097.1"/>
    </source>
</evidence>